<sequence>MSSASRDWLVFDVSELRKIVGKSEPRFHEFLRVRSMSLAMYRLPAGSRDMQSPHLEDEVYAVLEGKARLNIEGQETEITPGKILYVRANTEHSFFDIEEDLVLIAMCGPQ</sequence>
<dbReference type="InterPro" id="IPR011051">
    <property type="entry name" value="RmlC_Cupin_sf"/>
</dbReference>
<feature type="domain" description="Cupin type-2" evidence="1">
    <location>
        <begin position="41"/>
        <end position="98"/>
    </location>
</feature>
<protein>
    <recommendedName>
        <fullName evidence="1">Cupin type-2 domain-containing protein</fullName>
    </recommendedName>
</protein>
<name>A0A382UWT0_9ZZZZ</name>
<accession>A0A382UWT0</accession>
<dbReference type="PANTHER" id="PTHR36114">
    <property type="entry name" value="16.7 KDA PROTEIN IN WHIE LOCUS"/>
    <property type="match status" value="1"/>
</dbReference>
<dbReference type="InterPro" id="IPR052044">
    <property type="entry name" value="PKS_Associated_Protein"/>
</dbReference>
<dbReference type="Gene3D" id="2.60.120.10">
    <property type="entry name" value="Jelly Rolls"/>
    <property type="match status" value="1"/>
</dbReference>
<dbReference type="PANTHER" id="PTHR36114:SF8">
    <property type="entry name" value="CUPIN TYPE-1 DOMAIN-CONTAINING PROTEIN"/>
    <property type="match status" value="1"/>
</dbReference>
<dbReference type="EMBL" id="UINC01147409">
    <property type="protein sequence ID" value="SVD38723.1"/>
    <property type="molecule type" value="Genomic_DNA"/>
</dbReference>
<dbReference type="AlphaFoldDB" id="A0A382UWT0"/>
<organism evidence="2">
    <name type="scientific">marine metagenome</name>
    <dbReference type="NCBI Taxonomy" id="408172"/>
    <lineage>
        <taxon>unclassified sequences</taxon>
        <taxon>metagenomes</taxon>
        <taxon>ecological metagenomes</taxon>
    </lineage>
</organism>
<dbReference type="SUPFAM" id="SSF51182">
    <property type="entry name" value="RmlC-like cupins"/>
    <property type="match status" value="1"/>
</dbReference>
<dbReference type="Pfam" id="PF07883">
    <property type="entry name" value="Cupin_2"/>
    <property type="match status" value="1"/>
</dbReference>
<dbReference type="InterPro" id="IPR014710">
    <property type="entry name" value="RmlC-like_jellyroll"/>
</dbReference>
<gene>
    <name evidence="2" type="ORF">METZ01_LOCUS391577</name>
</gene>
<dbReference type="InterPro" id="IPR013096">
    <property type="entry name" value="Cupin_2"/>
</dbReference>
<evidence type="ECO:0000259" key="1">
    <source>
        <dbReference type="Pfam" id="PF07883"/>
    </source>
</evidence>
<reference evidence="2" key="1">
    <citation type="submission" date="2018-05" db="EMBL/GenBank/DDBJ databases">
        <authorList>
            <person name="Lanie J.A."/>
            <person name="Ng W.-L."/>
            <person name="Kazmierczak K.M."/>
            <person name="Andrzejewski T.M."/>
            <person name="Davidsen T.M."/>
            <person name="Wayne K.J."/>
            <person name="Tettelin H."/>
            <person name="Glass J.I."/>
            <person name="Rusch D."/>
            <person name="Podicherti R."/>
            <person name="Tsui H.-C.T."/>
            <person name="Winkler M.E."/>
        </authorList>
    </citation>
    <scope>NUCLEOTIDE SEQUENCE</scope>
</reference>
<evidence type="ECO:0000313" key="2">
    <source>
        <dbReference type="EMBL" id="SVD38723.1"/>
    </source>
</evidence>
<proteinExistence type="predicted"/>